<feature type="transmembrane region" description="Helical" evidence="2">
    <location>
        <begin position="93"/>
        <end position="113"/>
    </location>
</feature>
<keyword evidence="2" id="KW-0812">Transmembrane</keyword>
<accession>A0A7R8D359</accession>
<feature type="region of interest" description="Disordered" evidence="1">
    <location>
        <begin position="189"/>
        <end position="214"/>
    </location>
</feature>
<dbReference type="OrthoDB" id="6382506at2759"/>
<dbReference type="Proteomes" id="UP000675881">
    <property type="component" value="Chromosome 8"/>
</dbReference>
<evidence type="ECO:0000313" key="4">
    <source>
        <dbReference type="Proteomes" id="UP000675881"/>
    </source>
</evidence>
<proteinExistence type="predicted"/>
<reference evidence="3" key="1">
    <citation type="submission" date="2021-02" db="EMBL/GenBank/DDBJ databases">
        <authorList>
            <person name="Bekaert M."/>
        </authorList>
    </citation>
    <scope>NUCLEOTIDE SEQUENCE</scope>
    <source>
        <strain evidence="3">IoA-00</strain>
    </source>
</reference>
<evidence type="ECO:0000256" key="1">
    <source>
        <dbReference type="SAM" id="MobiDB-lite"/>
    </source>
</evidence>
<keyword evidence="4" id="KW-1185">Reference proteome</keyword>
<protein>
    <submittedName>
        <fullName evidence="3">(salmon louse) hypothetical protein</fullName>
    </submittedName>
</protein>
<evidence type="ECO:0000313" key="3">
    <source>
        <dbReference type="EMBL" id="CAF3013402.1"/>
    </source>
</evidence>
<organism evidence="3 4">
    <name type="scientific">Lepeophtheirus salmonis</name>
    <name type="common">Salmon louse</name>
    <name type="synonym">Caligus salmonis</name>
    <dbReference type="NCBI Taxonomy" id="72036"/>
    <lineage>
        <taxon>Eukaryota</taxon>
        <taxon>Metazoa</taxon>
        <taxon>Ecdysozoa</taxon>
        <taxon>Arthropoda</taxon>
        <taxon>Crustacea</taxon>
        <taxon>Multicrustacea</taxon>
        <taxon>Hexanauplia</taxon>
        <taxon>Copepoda</taxon>
        <taxon>Siphonostomatoida</taxon>
        <taxon>Caligidae</taxon>
        <taxon>Lepeophtheirus</taxon>
    </lineage>
</organism>
<evidence type="ECO:0000256" key="2">
    <source>
        <dbReference type="SAM" id="Phobius"/>
    </source>
</evidence>
<gene>
    <name evidence="3" type="ORF">LSAA_13555</name>
</gene>
<keyword evidence="2" id="KW-1133">Transmembrane helix</keyword>
<feature type="compositionally biased region" description="Polar residues" evidence="1">
    <location>
        <begin position="190"/>
        <end position="199"/>
    </location>
</feature>
<name>A0A7R8D359_LEPSM</name>
<sequence>MNVIYKVIQEQFKNAEDEDGNYPSSPSNTVLGALTPKSISKEPIISKIEMSTHNKGIKIKIPHHIEDIPFRRQDKRILNARKKRIEDYKRTKIFLVLGPVLAVIGFVVMMFSIEVCVRLIRSIKREKDPEIDEIENVHHIKHWVHPELIPFGWGHRDTKECSLSKAIVEISTDNKPVCHSGINPPELTIVPSSPAQDSRVNLEESSSSLLKKKP</sequence>
<keyword evidence="2" id="KW-0472">Membrane</keyword>
<dbReference type="EMBL" id="HG994587">
    <property type="protein sequence ID" value="CAF3013402.1"/>
    <property type="molecule type" value="Genomic_DNA"/>
</dbReference>
<dbReference type="AlphaFoldDB" id="A0A7R8D359"/>
<feature type="compositionally biased region" description="Low complexity" evidence="1">
    <location>
        <begin position="203"/>
        <end position="214"/>
    </location>
</feature>